<proteinExistence type="predicted"/>
<dbReference type="Proteomes" id="UP000326244">
    <property type="component" value="Unassembled WGS sequence"/>
</dbReference>
<feature type="region of interest" description="Disordered" evidence="1">
    <location>
        <begin position="1"/>
        <end position="29"/>
    </location>
</feature>
<dbReference type="RefSeq" id="WP_050037296.1">
    <property type="nucleotide sequence ID" value="NZ_RQWK01000001.1"/>
</dbReference>
<reference evidence="2 3" key="1">
    <citation type="submission" date="2018-11" db="EMBL/GenBank/DDBJ databases">
        <title>Genomic analysis of Haloarcula hispanica CBA1121.</title>
        <authorList>
            <person name="Kim Y.B."/>
            <person name="Roh S.W."/>
        </authorList>
    </citation>
    <scope>NUCLEOTIDE SEQUENCE [LARGE SCALE GENOMIC DNA]</scope>
    <source>
        <strain evidence="2 3">CBA1121</strain>
    </source>
</reference>
<dbReference type="EMBL" id="RQWK01000001">
    <property type="protein sequence ID" value="KAA9408433.1"/>
    <property type="molecule type" value="Genomic_DNA"/>
</dbReference>
<feature type="region of interest" description="Disordered" evidence="1">
    <location>
        <begin position="81"/>
        <end position="109"/>
    </location>
</feature>
<sequence length="109" mass="12143">MATNEAPSFDDLDSVEVSDDDNSNGWIDLEPGEEVTGVITAFNPLASYNGVAEIDGRPIRLNQTMRRQIIAGLIEGAKIGVRKSEETESFENEDGEEQEYNPREVRVKR</sequence>
<dbReference type="AlphaFoldDB" id="A0A5J5LG45"/>
<gene>
    <name evidence="2" type="ORF">EGO51_01020</name>
</gene>
<evidence type="ECO:0000256" key="1">
    <source>
        <dbReference type="SAM" id="MobiDB-lite"/>
    </source>
</evidence>
<dbReference type="GeneID" id="25155700"/>
<feature type="compositionally biased region" description="Acidic residues" evidence="1">
    <location>
        <begin position="87"/>
        <end position="99"/>
    </location>
</feature>
<evidence type="ECO:0000313" key="2">
    <source>
        <dbReference type="EMBL" id="KAA9408433.1"/>
    </source>
</evidence>
<comment type="caution">
    <text evidence="2">The sequence shown here is derived from an EMBL/GenBank/DDBJ whole genome shotgun (WGS) entry which is preliminary data.</text>
</comment>
<organism evidence="2 3">
    <name type="scientific">Haloarcula hispanica</name>
    <dbReference type="NCBI Taxonomy" id="51589"/>
    <lineage>
        <taxon>Archaea</taxon>
        <taxon>Methanobacteriati</taxon>
        <taxon>Methanobacteriota</taxon>
        <taxon>Stenosarchaea group</taxon>
        <taxon>Halobacteria</taxon>
        <taxon>Halobacteriales</taxon>
        <taxon>Haloarculaceae</taxon>
        <taxon>Haloarcula</taxon>
    </lineage>
</organism>
<feature type="compositionally biased region" description="Acidic residues" evidence="1">
    <location>
        <begin position="8"/>
        <end position="22"/>
    </location>
</feature>
<name>A0A5J5LG45_HALHI</name>
<protein>
    <submittedName>
        <fullName evidence="2">Uncharacterized protein</fullName>
    </submittedName>
</protein>
<feature type="compositionally biased region" description="Basic and acidic residues" evidence="1">
    <location>
        <begin position="100"/>
        <end position="109"/>
    </location>
</feature>
<evidence type="ECO:0000313" key="3">
    <source>
        <dbReference type="Proteomes" id="UP000326244"/>
    </source>
</evidence>
<accession>A0A5J5LG45</accession>